<dbReference type="GO" id="GO:0005886">
    <property type="term" value="C:plasma membrane"/>
    <property type="evidence" value="ECO:0007669"/>
    <property type="project" value="UniProtKB-SubCell"/>
</dbReference>
<dbReference type="InterPro" id="IPR024370">
    <property type="entry name" value="PBP_domain"/>
</dbReference>
<keyword evidence="9" id="KW-0812">Transmembrane</keyword>
<dbReference type="OrthoDB" id="9790048at2"/>
<evidence type="ECO:0000256" key="8">
    <source>
        <dbReference type="ARBA" id="ARBA00023288"/>
    </source>
</evidence>
<protein>
    <recommendedName>
        <fullName evidence="10">PBP domain-containing protein</fullName>
    </recommendedName>
</protein>
<comment type="subunit">
    <text evidence="4">The complex is composed of two ATP-binding proteins (PstB), two transmembrane proteins (PstC and PstA) and a solute-binding protein (PstS).</text>
</comment>
<evidence type="ECO:0000256" key="5">
    <source>
        <dbReference type="ARBA" id="ARBA00022592"/>
    </source>
</evidence>
<proteinExistence type="inferred from homology"/>
<keyword evidence="8" id="KW-0449">Lipoprotein</keyword>
<keyword evidence="6" id="KW-0732">Signal</keyword>
<evidence type="ECO:0000256" key="3">
    <source>
        <dbReference type="ARBA" id="ARBA00008725"/>
    </source>
</evidence>
<feature type="domain" description="PBP" evidence="10">
    <location>
        <begin position="260"/>
        <end position="468"/>
    </location>
</feature>
<dbReference type="PANTHER" id="PTHR30570:SF1">
    <property type="entry name" value="PHOSPHATE-BINDING PROTEIN PSTS"/>
    <property type="match status" value="1"/>
</dbReference>
<comment type="similarity">
    <text evidence="3">Belongs to the PstS family.</text>
</comment>
<evidence type="ECO:0000256" key="2">
    <source>
        <dbReference type="ARBA" id="ARBA00004193"/>
    </source>
</evidence>
<organism evidence="11 12">
    <name type="scientific">Massilimicrobiota timonensis</name>
    <dbReference type="NCBI Taxonomy" id="1776392"/>
    <lineage>
        <taxon>Bacteria</taxon>
        <taxon>Bacillati</taxon>
        <taxon>Bacillota</taxon>
        <taxon>Erysipelotrichia</taxon>
        <taxon>Erysipelotrichales</taxon>
        <taxon>Erysipelotrichaceae</taxon>
        <taxon>Massilimicrobiota</taxon>
    </lineage>
</organism>
<comment type="subcellular location">
    <subcellularLocation>
        <location evidence="2">Cell membrane</location>
        <topology evidence="2">Lipid-anchor</topology>
    </subcellularLocation>
</comment>
<reference evidence="11 12" key="1">
    <citation type="journal article" date="2018" name="BMC Genomics">
        <title>Whole genome sequencing and function prediction of 133 gut anaerobes isolated from chicken caecum in pure cultures.</title>
        <authorList>
            <person name="Medvecky M."/>
            <person name="Cejkova D."/>
            <person name="Polansky O."/>
            <person name="Karasova D."/>
            <person name="Kubasova T."/>
            <person name="Cizek A."/>
            <person name="Rychlik I."/>
        </authorList>
    </citation>
    <scope>NUCLEOTIDE SEQUENCE [LARGE SCALE GENOMIC DNA]</scope>
    <source>
        <strain evidence="11 12">An13</strain>
    </source>
</reference>
<evidence type="ECO:0000256" key="7">
    <source>
        <dbReference type="ARBA" id="ARBA00023139"/>
    </source>
</evidence>
<dbReference type="Pfam" id="PF12849">
    <property type="entry name" value="PBP_like_2"/>
    <property type="match status" value="1"/>
</dbReference>
<keyword evidence="5" id="KW-0813">Transport</keyword>
<accession>A0A1Y4SQN5</accession>
<dbReference type="EMBL" id="NFLJ01000045">
    <property type="protein sequence ID" value="OUQ32198.1"/>
    <property type="molecule type" value="Genomic_DNA"/>
</dbReference>
<keyword evidence="7" id="KW-0564">Palmitate</keyword>
<evidence type="ECO:0000313" key="11">
    <source>
        <dbReference type="EMBL" id="OUQ32198.1"/>
    </source>
</evidence>
<evidence type="ECO:0000256" key="9">
    <source>
        <dbReference type="SAM" id="Phobius"/>
    </source>
</evidence>
<feature type="transmembrane region" description="Helical" evidence="9">
    <location>
        <begin position="89"/>
        <end position="108"/>
    </location>
</feature>
<evidence type="ECO:0000259" key="10">
    <source>
        <dbReference type="Pfam" id="PF12849"/>
    </source>
</evidence>
<keyword evidence="5" id="KW-0592">Phosphate transport</keyword>
<feature type="transmembrane region" description="Helical" evidence="9">
    <location>
        <begin position="141"/>
        <end position="159"/>
    </location>
</feature>
<dbReference type="RefSeq" id="WP_087359762.1">
    <property type="nucleotide sequence ID" value="NZ_NFLJ01000045.1"/>
</dbReference>
<comment type="function">
    <text evidence="1">Part of the ABC transporter complex PstSACB involved in phosphate import.</text>
</comment>
<sequence>MKDYLKYFIFRYVLLYFVLSFICLFIMPTTAFIIMTILVVLFTYYLKRKNRLYPHQFQIQLTIILIILVCLTIVSLLSQGYLSFQLWNYYYILYFPFALFLLLCSLTAHYQLMIFGPILLLFIQLVSLYVFSQAQIPIKKYIVKILCLVLLCTTSFYVYQTSPARKYSGGHGFDYMNGYSSTDLSPFYPYTEDSQLVELQEPSTFIIENEEDMPVLDGAEACYPVYSAIAKAVYKDIDQIEKAYSESEDYNYYNTNGKIVTFTNTSVGYTRLINGNIDMFFGAKPSKSQLAEAKEAGVEFEYTPIGQEAFVFFVNKDNPVSNLSTQQIKDIYHGDITNWQKVGGLNKDILAFQRPERSGSQAMMTYFMGDIPLKEPLQYEYISGMSGIISDTAQYNGEKDAIGYTFRYFLEGLHQEEDVKILSVDGVEPTTENIKNQTYPISTYLYCVTLKSNQKENVKKLKDYLLSSQGQYIIEKTGYCALN</sequence>
<feature type="transmembrane region" description="Helical" evidence="9">
    <location>
        <begin position="12"/>
        <end position="45"/>
    </location>
</feature>
<feature type="transmembrane region" description="Helical" evidence="9">
    <location>
        <begin position="57"/>
        <end position="77"/>
    </location>
</feature>
<gene>
    <name evidence="11" type="ORF">B5E75_12525</name>
</gene>
<dbReference type="AlphaFoldDB" id="A0A1Y4SQN5"/>
<evidence type="ECO:0000256" key="1">
    <source>
        <dbReference type="ARBA" id="ARBA00002841"/>
    </source>
</evidence>
<dbReference type="Gene3D" id="3.40.190.10">
    <property type="entry name" value="Periplasmic binding protein-like II"/>
    <property type="match status" value="2"/>
</dbReference>
<dbReference type="SUPFAM" id="SSF53850">
    <property type="entry name" value="Periplasmic binding protein-like II"/>
    <property type="match status" value="1"/>
</dbReference>
<evidence type="ECO:0000313" key="12">
    <source>
        <dbReference type="Proteomes" id="UP000195305"/>
    </source>
</evidence>
<evidence type="ECO:0000256" key="6">
    <source>
        <dbReference type="ARBA" id="ARBA00022729"/>
    </source>
</evidence>
<evidence type="ECO:0000256" key="4">
    <source>
        <dbReference type="ARBA" id="ARBA00011529"/>
    </source>
</evidence>
<keyword evidence="9" id="KW-0472">Membrane</keyword>
<feature type="transmembrane region" description="Helical" evidence="9">
    <location>
        <begin position="114"/>
        <end position="132"/>
    </location>
</feature>
<dbReference type="Proteomes" id="UP000195305">
    <property type="component" value="Unassembled WGS sequence"/>
</dbReference>
<dbReference type="InterPro" id="IPR050811">
    <property type="entry name" value="Phosphate_ABC_transporter"/>
</dbReference>
<dbReference type="PANTHER" id="PTHR30570">
    <property type="entry name" value="PERIPLASMIC PHOSPHATE BINDING COMPONENT OF PHOSPHATE ABC TRANSPORTER"/>
    <property type="match status" value="1"/>
</dbReference>
<keyword evidence="12" id="KW-1185">Reference proteome</keyword>
<comment type="caution">
    <text evidence="11">The sequence shown here is derived from an EMBL/GenBank/DDBJ whole genome shotgun (WGS) entry which is preliminary data.</text>
</comment>
<dbReference type="GO" id="GO:0006817">
    <property type="term" value="P:phosphate ion transport"/>
    <property type="evidence" value="ECO:0007669"/>
    <property type="project" value="UniProtKB-KW"/>
</dbReference>
<name>A0A1Y4SQN5_9FIRM</name>
<keyword evidence="9" id="KW-1133">Transmembrane helix</keyword>